<feature type="compositionally biased region" description="Polar residues" evidence="1">
    <location>
        <begin position="81"/>
        <end position="90"/>
    </location>
</feature>
<evidence type="ECO:0000313" key="3">
    <source>
        <dbReference type="Proteomes" id="UP000188532"/>
    </source>
</evidence>
<protein>
    <submittedName>
        <fullName evidence="2">Pentapeptide repeats family protein</fullName>
    </submittedName>
</protein>
<feature type="compositionally biased region" description="Basic and acidic residues" evidence="1">
    <location>
        <begin position="263"/>
        <end position="275"/>
    </location>
</feature>
<sequence length="275" mass="29141">MASPAQALQNLPGLAANAAANAAADLGFGNLGWDNVGFFNSGVGNFGIFNNGQHNVGAYNKGDNNVGVGNNTPDKGYCAPNGQSMTPRQPSTETSARATSATATSAPSTTRRQLGHRQRGRRQRGLARLRKRVEHGNSNSGFLNIGSNDIGLSNYGTATSVQQPGERKHRRLQPGDQNIGYGITGDNMVGIGIPGTGVQFAFPAEFPGRSRARMPRGRLVATDHVHCRRCSARNGCQSRCGTTGSQNPRRPVPQAGALPWRRRSAERASHEASRG</sequence>
<dbReference type="AlphaFoldDB" id="A0A1V3WAN0"/>
<organism evidence="2 3">
    <name type="scientific">Mycobacterium kansasii</name>
    <dbReference type="NCBI Taxonomy" id="1768"/>
    <lineage>
        <taxon>Bacteria</taxon>
        <taxon>Bacillati</taxon>
        <taxon>Actinomycetota</taxon>
        <taxon>Actinomycetes</taxon>
        <taxon>Mycobacteriales</taxon>
        <taxon>Mycobacteriaceae</taxon>
        <taxon>Mycobacterium</taxon>
    </lineage>
</organism>
<reference evidence="2 3" key="1">
    <citation type="submission" date="2017-02" db="EMBL/GenBank/DDBJ databases">
        <title>Complete genome sequences of Mycobacterium kansasii strains isolated from rhesus macaques.</title>
        <authorList>
            <person name="Panda A."/>
            <person name="Nagaraj S."/>
            <person name="Zhao X."/>
            <person name="Tettelin H."/>
            <person name="Detolla L.J."/>
        </authorList>
    </citation>
    <scope>NUCLEOTIDE SEQUENCE [LARGE SCALE GENOMIC DNA]</scope>
    <source>
        <strain evidence="2 3">11-3469</strain>
    </source>
</reference>
<dbReference type="EMBL" id="MVBN01000021">
    <property type="protein sequence ID" value="OOK63301.1"/>
    <property type="molecule type" value="Genomic_DNA"/>
</dbReference>
<dbReference type="InterPro" id="IPR002989">
    <property type="entry name" value="Mycobac_pentapep"/>
</dbReference>
<evidence type="ECO:0000313" key="2">
    <source>
        <dbReference type="EMBL" id="OOK63301.1"/>
    </source>
</evidence>
<proteinExistence type="predicted"/>
<comment type="caution">
    <text evidence="2">The sequence shown here is derived from an EMBL/GenBank/DDBJ whole genome shotgun (WGS) entry which is preliminary data.</text>
</comment>
<gene>
    <name evidence="2" type="ORF">BZL29_8579</name>
</gene>
<feature type="compositionally biased region" description="Low complexity" evidence="1">
    <location>
        <begin position="91"/>
        <end position="112"/>
    </location>
</feature>
<feature type="region of interest" description="Disordered" evidence="1">
    <location>
        <begin position="65"/>
        <end position="140"/>
    </location>
</feature>
<feature type="compositionally biased region" description="Polar residues" evidence="1">
    <location>
        <begin position="234"/>
        <end position="248"/>
    </location>
</feature>
<name>A0A1V3WAN0_MYCKA</name>
<evidence type="ECO:0000256" key="1">
    <source>
        <dbReference type="SAM" id="MobiDB-lite"/>
    </source>
</evidence>
<accession>A0A1V3WAN0</accession>
<dbReference type="Pfam" id="PF01469">
    <property type="entry name" value="Pentapeptide_2"/>
    <property type="match status" value="1"/>
</dbReference>
<dbReference type="Proteomes" id="UP000188532">
    <property type="component" value="Unassembled WGS sequence"/>
</dbReference>
<feature type="region of interest" description="Disordered" evidence="1">
    <location>
        <begin position="234"/>
        <end position="275"/>
    </location>
</feature>
<feature type="compositionally biased region" description="Basic residues" evidence="1">
    <location>
        <begin position="113"/>
        <end position="133"/>
    </location>
</feature>